<evidence type="ECO:0000256" key="6">
    <source>
        <dbReference type="ARBA" id="ARBA00038076"/>
    </source>
</evidence>
<dbReference type="Pfam" id="PF02687">
    <property type="entry name" value="FtsX"/>
    <property type="match status" value="1"/>
</dbReference>
<dbReference type="RefSeq" id="WP_075147274.1">
    <property type="nucleotide sequence ID" value="NZ_CP018839.1"/>
</dbReference>
<evidence type="ECO:0000313" key="9">
    <source>
        <dbReference type="EMBL" id="APR03689.1"/>
    </source>
</evidence>
<reference evidence="9 10" key="1">
    <citation type="submission" date="2016-12" db="EMBL/GenBank/DDBJ databases">
        <title>Complete genome sequence of Thauera chlorobenzoica, a Betaproteobacterium degrading haloaromatics anaerobically to CO2 and halides.</title>
        <authorList>
            <person name="Goris T."/>
            <person name="Mergelsberg M."/>
            <person name="Boll M."/>
        </authorList>
    </citation>
    <scope>NUCLEOTIDE SEQUENCE [LARGE SCALE GENOMIC DNA]</scope>
    <source>
        <strain evidence="9 10">3CB1</strain>
    </source>
</reference>
<keyword evidence="2" id="KW-1003">Cell membrane</keyword>
<evidence type="ECO:0000259" key="7">
    <source>
        <dbReference type="Pfam" id="PF02687"/>
    </source>
</evidence>
<evidence type="ECO:0000256" key="2">
    <source>
        <dbReference type="ARBA" id="ARBA00022475"/>
    </source>
</evidence>
<keyword evidence="4" id="KW-1133">Transmembrane helix</keyword>
<dbReference type="AlphaFoldDB" id="A0A1H5U291"/>
<evidence type="ECO:0000313" key="10">
    <source>
        <dbReference type="Proteomes" id="UP000185739"/>
    </source>
</evidence>
<evidence type="ECO:0000256" key="5">
    <source>
        <dbReference type="ARBA" id="ARBA00023136"/>
    </source>
</evidence>
<dbReference type="STRING" id="96773.Tchl_0825"/>
<dbReference type="GO" id="GO:0022857">
    <property type="term" value="F:transmembrane transporter activity"/>
    <property type="evidence" value="ECO:0007669"/>
    <property type="project" value="TreeGrafter"/>
</dbReference>
<evidence type="ECO:0000256" key="4">
    <source>
        <dbReference type="ARBA" id="ARBA00022989"/>
    </source>
</evidence>
<dbReference type="EMBL" id="CP018839">
    <property type="protein sequence ID" value="APR03689.1"/>
    <property type="molecule type" value="Genomic_DNA"/>
</dbReference>
<proteinExistence type="inferred from homology"/>
<name>A0A1H5U291_9RHOO</name>
<keyword evidence="10" id="KW-1185">Reference proteome</keyword>
<protein>
    <submittedName>
        <fullName evidence="9">Macrolide family ABC transporter permease protein</fullName>
    </submittedName>
</protein>
<dbReference type="KEGG" id="tcl:Tchl_0825"/>
<dbReference type="GO" id="GO:0005886">
    <property type="term" value="C:plasma membrane"/>
    <property type="evidence" value="ECO:0007669"/>
    <property type="project" value="UniProtKB-SubCell"/>
</dbReference>
<dbReference type="OrthoDB" id="4814201at2"/>
<feature type="domain" description="ABC3 transporter permease C-terminal" evidence="7">
    <location>
        <begin position="282"/>
        <end position="395"/>
    </location>
</feature>
<dbReference type="Pfam" id="PF12704">
    <property type="entry name" value="MacB_PCD"/>
    <property type="match status" value="1"/>
</dbReference>
<evidence type="ECO:0000256" key="3">
    <source>
        <dbReference type="ARBA" id="ARBA00022692"/>
    </source>
</evidence>
<evidence type="ECO:0000256" key="1">
    <source>
        <dbReference type="ARBA" id="ARBA00004651"/>
    </source>
</evidence>
<accession>A0A1H5U291</accession>
<comment type="subcellular location">
    <subcellularLocation>
        <location evidence="1">Cell membrane</location>
        <topology evidence="1">Multi-pass membrane protein</topology>
    </subcellularLocation>
</comment>
<dbReference type="InterPro" id="IPR050250">
    <property type="entry name" value="Macrolide_Exporter_MacB"/>
</dbReference>
<organism evidence="9 10">
    <name type="scientific">Thauera chlorobenzoica</name>
    <dbReference type="NCBI Taxonomy" id="96773"/>
    <lineage>
        <taxon>Bacteria</taxon>
        <taxon>Pseudomonadati</taxon>
        <taxon>Pseudomonadota</taxon>
        <taxon>Betaproteobacteria</taxon>
        <taxon>Rhodocyclales</taxon>
        <taxon>Zoogloeaceae</taxon>
        <taxon>Thauera</taxon>
    </lineage>
</organism>
<keyword evidence="5" id="KW-0472">Membrane</keyword>
<dbReference type="InterPro" id="IPR003838">
    <property type="entry name" value="ABC3_permease_C"/>
</dbReference>
<sequence length="402" mass="42177">MHPADTLRFATRAATAYPLRTALMMLAMSIGVAAVVVLTALGDGARRYVVNEFAALGANLLIVLPGRTETGGVNPGSFITSTPRELTNDDAAALLRLPLVQRVAPLAVGNSEVAAAGRLREVMVVGTSTDFLALRGLHLRHGSFLPREDFGRASAVAVIGDTIRRELFGNQSALGRMIRIGDHRLRVIGVLAPAGRGLGMTTDELVLVPVATAQAMFDTNGLFRIFVEARSRDALPAAQHQIEALLRMRRDGELDITVITQDAVLGTFDRILGALTLAVAGIAAISLAVAGILVMNVMLVAVTQRTTEIGLLKALGAGTVTIRTAFLTEAALLSLAGALAGFALGHAGAWGVRLAWPVLPAWPPDWAVLAALATALGTGILFGVLPARRAARLDPVQALSRR</sequence>
<comment type="similarity">
    <text evidence="6">Belongs to the ABC-4 integral membrane protein family.</text>
</comment>
<dbReference type="PANTHER" id="PTHR30572:SF4">
    <property type="entry name" value="ABC TRANSPORTER PERMEASE YTRF"/>
    <property type="match status" value="1"/>
</dbReference>
<dbReference type="Proteomes" id="UP000185739">
    <property type="component" value="Chromosome"/>
</dbReference>
<evidence type="ECO:0000259" key="8">
    <source>
        <dbReference type="Pfam" id="PF12704"/>
    </source>
</evidence>
<keyword evidence="3" id="KW-0812">Transmembrane</keyword>
<gene>
    <name evidence="9" type="ORF">Tchl_0825</name>
</gene>
<dbReference type="InterPro" id="IPR025857">
    <property type="entry name" value="MacB_PCD"/>
</dbReference>
<feature type="domain" description="MacB-like periplasmic core" evidence="8">
    <location>
        <begin position="21"/>
        <end position="245"/>
    </location>
</feature>
<dbReference type="PANTHER" id="PTHR30572">
    <property type="entry name" value="MEMBRANE COMPONENT OF TRANSPORTER-RELATED"/>
    <property type="match status" value="1"/>
</dbReference>